<evidence type="ECO:0000256" key="2">
    <source>
        <dbReference type="ARBA" id="ARBA00004496"/>
    </source>
</evidence>
<dbReference type="PROSITE" id="PS50002">
    <property type="entry name" value="SH3"/>
    <property type="match status" value="1"/>
</dbReference>
<dbReference type="CDD" id="cd08834">
    <property type="entry name" value="ArfGap_ASAP"/>
    <property type="match status" value="1"/>
</dbReference>
<dbReference type="SMART" id="SM00105">
    <property type="entry name" value="ArfGap"/>
    <property type="match status" value="1"/>
</dbReference>
<evidence type="ECO:0000256" key="16">
    <source>
        <dbReference type="SAM" id="Coils"/>
    </source>
</evidence>
<dbReference type="InterPro" id="IPR001164">
    <property type="entry name" value="ArfGAP_dom"/>
</dbReference>
<dbReference type="InterPro" id="IPR011993">
    <property type="entry name" value="PH-like_dom_sf"/>
</dbReference>
<dbReference type="RefSeq" id="XP_028967288.1">
    <property type="nucleotide sequence ID" value="XM_029111455.1"/>
</dbReference>
<dbReference type="FunFam" id="2.30.29.30:FF:000322">
    <property type="entry name" value="Uncharacterized protein, isoform B"/>
    <property type="match status" value="1"/>
</dbReference>
<proteinExistence type="predicted"/>
<feature type="repeat" description="ANK" evidence="13">
    <location>
        <begin position="656"/>
        <end position="688"/>
    </location>
</feature>
<dbReference type="SMART" id="SM00233">
    <property type="entry name" value="PH"/>
    <property type="match status" value="1"/>
</dbReference>
<dbReference type="InterPro" id="IPR004148">
    <property type="entry name" value="BAR_dom"/>
</dbReference>
<dbReference type="Pfam" id="PF00169">
    <property type="entry name" value="PH"/>
    <property type="match status" value="1"/>
</dbReference>
<evidence type="ECO:0000256" key="6">
    <source>
        <dbReference type="ARBA" id="ARBA00022537"/>
    </source>
</evidence>
<dbReference type="InterPro" id="IPR001849">
    <property type="entry name" value="PH_domain"/>
</dbReference>
<dbReference type="SUPFAM" id="SSF50729">
    <property type="entry name" value="PH domain-like"/>
    <property type="match status" value="1"/>
</dbReference>
<keyword evidence="15" id="KW-0863">Zinc-finger</keyword>
<keyword evidence="12" id="KW-1053">Target membrane</keyword>
<feature type="domain" description="PH" evidence="19">
    <location>
        <begin position="326"/>
        <end position="419"/>
    </location>
</feature>
<dbReference type="Pfam" id="PF01412">
    <property type="entry name" value="ArfGap"/>
    <property type="match status" value="1"/>
</dbReference>
<evidence type="ECO:0000256" key="4">
    <source>
        <dbReference type="ARBA" id="ARBA00022483"/>
    </source>
</evidence>
<dbReference type="Gene3D" id="1.25.40.20">
    <property type="entry name" value="Ankyrin repeat-containing domain"/>
    <property type="match status" value="1"/>
</dbReference>
<dbReference type="InterPro" id="IPR002110">
    <property type="entry name" value="Ankyrin_rpt"/>
</dbReference>
<dbReference type="PROSITE" id="PS50003">
    <property type="entry name" value="PH_DOMAIN"/>
    <property type="match status" value="1"/>
</dbReference>
<dbReference type="InterPro" id="IPR037278">
    <property type="entry name" value="ARFGAP/RecO"/>
</dbReference>
<accession>A0AAJ7SG41</accession>
<evidence type="ECO:0000256" key="9">
    <source>
        <dbReference type="ARBA" id="ARBA00022833"/>
    </source>
</evidence>
<dbReference type="AlphaFoldDB" id="A0AAJ7SG41"/>
<feature type="region of interest" description="Disordered" evidence="17">
    <location>
        <begin position="754"/>
        <end position="896"/>
    </location>
</feature>
<dbReference type="PROSITE" id="PS50115">
    <property type="entry name" value="ARFGAP"/>
    <property type="match status" value="1"/>
</dbReference>
<gene>
    <name evidence="22" type="primary">LOC100897225</name>
</gene>
<evidence type="ECO:0000256" key="14">
    <source>
        <dbReference type="PROSITE-ProRule" id="PRU00192"/>
    </source>
</evidence>
<dbReference type="Pfam" id="PF12796">
    <property type="entry name" value="Ank_2"/>
    <property type="match status" value="1"/>
</dbReference>
<keyword evidence="10" id="KW-0528">Neurotoxin</keyword>
<dbReference type="CDD" id="cd13251">
    <property type="entry name" value="PH_ASAP"/>
    <property type="match status" value="1"/>
</dbReference>
<keyword evidence="6" id="KW-1052">Target cell membrane</keyword>
<dbReference type="PROSITE" id="PS50088">
    <property type="entry name" value="ANK_REPEAT"/>
    <property type="match status" value="1"/>
</dbReference>
<evidence type="ECO:0000256" key="1">
    <source>
        <dbReference type="ARBA" id="ARBA00004175"/>
    </source>
</evidence>
<evidence type="ECO:0000256" key="13">
    <source>
        <dbReference type="PROSITE-ProRule" id="PRU00023"/>
    </source>
</evidence>
<dbReference type="GO" id="GO:0008270">
    <property type="term" value="F:zinc ion binding"/>
    <property type="evidence" value="ECO:0007669"/>
    <property type="project" value="UniProtKB-KW"/>
</dbReference>
<dbReference type="SMART" id="SM00248">
    <property type="entry name" value="ANK"/>
    <property type="match status" value="3"/>
</dbReference>
<evidence type="ECO:0000313" key="22">
    <source>
        <dbReference type="RefSeq" id="XP_028967288.1"/>
    </source>
</evidence>
<dbReference type="GO" id="GO:0005737">
    <property type="term" value="C:cytoplasm"/>
    <property type="evidence" value="ECO:0007669"/>
    <property type="project" value="UniProtKB-SubCell"/>
</dbReference>
<feature type="region of interest" description="Disordered" evidence="17">
    <location>
        <begin position="293"/>
        <end position="314"/>
    </location>
</feature>
<dbReference type="GO" id="GO:0044231">
    <property type="term" value="C:host cell presynaptic membrane"/>
    <property type="evidence" value="ECO:0007669"/>
    <property type="project" value="UniProtKB-KW"/>
</dbReference>
<protein>
    <submittedName>
        <fullName evidence="22">ArfGAP with SH3 domain, ANK repeat and PH domain-containing protein</fullName>
    </submittedName>
</protein>
<evidence type="ECO:0000256" key="11">
    <source>
        <dbReference type="ARBA" id="ARBA00023043"/>
    </source>
</evidence>
<organism evidence="21 22">
    <name type="scientific">Galendromus occidentalis</name>
    <name type="common">western predatory mite</name>
    <dbReference type="NCBI Taxonomy" id="34638"/>
    <lineage>
        <taxon>Eukaryota</taxon>
        <taxon>Metazoa</taxon>
        <taxon>Ecdysozoa</taxon>
        <taxon>Arthropoda</taxon>
        <taxon>Chelicerata</taxon>
        <taxon>Arachnida</taxon>
        <taxon>Acari</taxon>
        <taxon>Parasitiformes</taxon>
        <taxon>Mesostigmata</taxon>
        <taxon>Gamasina</taxon>
        <taxon>Phytoseioidea</taxon>
        <taxon>Phytoseiidae</taxon>
        <taxon>Typhlodrominae</taxon>
        <taxon>Galendromus</taxon>
    </lineage>
</organism>
<dbReference type="InterPro" id="IPR027267">
    <property type="entry name" value="AH/BAR_dom_sf"/>
</dbReference>
<keyword evidence="9" id="KW-0862">Zinc</keyword>
<dbReference type="Pfam" id="PF00018">
    <property type="entry name" value="SH3_1"/>
    <property type="match status" value="1"/>
</dbReference>
<dbReference type="InterPro" id="IPR036770">
    <property type="entry name" value="Ankyrin_rpt-contain_sf"/>
</dbReference>
<evidence type="ECO:0000313" key="21">
    <source>
        <dbReference type="Proteomes" id="UP000694867"/>
    </source>
</evidence>
<feature type="compositionally biased region" description="Polar residues" evidence="17">
    <location>
        <begin position="302"/>
        <end position="314"/>
    </location>
</feature>
<dbReference type="SUPFAM" id="SSF103657">
    <property type="entry name" value="BAR/IMD domain-like"/>
    <property type="match status" value="1"/>
</dbReference>
<dbReference type="PRINTS" id="PR00405">
    <property type="entry name" value="REVINTRACTNG"/>
</dbReference>
<evidence type="ECO:0000256" key="5">
    <source>
        <dbReference type="ARBA" id="ARBA00022490"/>
    </source>
</evidence>
<feature type="compositionally biased region" description="Polar residues" evidence="17">
    <location>
        <begin position="868"/>
        <end position="878"/>
    </location>
</feature>
<dbReference type="InterPro" id="IPR001452">
    <property type="entry name" value="SH3_domain"/>
</dbReference>
<evidence type="ECO:0000256" key="10">
    <source>
        <dbReference type="ARBA" id="ARBA00023028"/>
    </source>
</evidence>
<dbReference type="SUPFAM" id="SSF48403">
    <property type="entry name" value="Ankyrin repeat"/>
    <property type="match status" value="1"/>
</dbReference>
<keyword evidence="11 13" id="KW-0040">ANK repeat</keyword>
<feature type="compositionally biased region" description="Low complexity" evidence="17">
    <location>
        <begin position="827"/>
        <end position="841"/>
    </location>
</feature>
<dbReference type="SUPFAM" id="SSF57863">
    <property type="entry name" value="ArfGap/RecO-like zinc finger"/>
    <property type="match status" value="1"/>
</dbReference>
<dbReference type="GO" id="GO:0006887">
    <property type="term" value="P:exocytosis"/>
    <property type="evidence" value="ECO:0007669"/>
    <property type="project" value="UniProtKB-KW"/>
</dbReference>
<reference evidence="22" key="1">
    <citation type="submission" date="2025-08" db="UniProtKB">
        <authorList>
            <consortium name="RefSeq"/>
        </authorList>
    </citation>
    <scope>IDENTIFICATION</scope>
</reference>
<dbReference type="Gene3D" id="1.25.40.950">
    <property type="match status" value="1"/>
</dbReference>
<dbReference type="SUPFAM" id="SSF50044">
    <property type="entry name" value="SH3-domain"/>
    <property type="match status" value="1"/>
</dbReference>
<keyword evidence="21" id="KW-1185">Reference proteome</keyword>
<name>A0AAJ7SG41_9ACAR</name>
<keyword evidence="5" id="KW-0963">Cytoplasm</keyword>
<dbReference type="InterPro" id="IPR037844">
    <property type="entry name" value="PH_ASAP"/>
</dbReference>
<evidence type="ECO:0000259" key="18">
    <source>
        <dbReference type="PROSITE" id="PS50002"/>
    </source>
</evidence>
<dbReference type="PANTHER" id="PTHR45854">
    <property type="entry name" value="ASAP FAMILY MEMBER"/>
    <property type="match status" value="1"/>
</dbReference>
<evidence type="ECO:0000256" key="17">
    <source>
        <dbReference type="SAM" id="MobiDB-lite"/>
    </source>
</evidence>
<evidence type="ECO:0000256" key="3">
    <source>
        <dbReference type="ARBA" id="ARBA00022443"/>
    </source>
</evidence>
<dbReference type="GO" id="GO:0044218">
    <property type="term" value="C:other organism cell membrane"/>
    <property type="evidence" value="ECO:0007669"/>
    <property type="project" value="UniProtKB-KW"/>
</dbReference>
<evidence type="ECO:0000259" key="20">
    <source>
        <dbReference type="PROSITE" id="PS50115"/>
    </source>
</evidence>
<keyword evidence="10" id="KW-0800">Toxin</keyword>
<dbReference type="Gene3D" id="1.10.220.150">
    <property type="entry name" value="Arf GTPase activating protein"/>
    <property type="match status" value="1"/>
</dbReference>
<keyword evidence="7" id="KW-0479">Metal-binding</keyword>
<keyword evidence="6" id="KW-0472">Membrane</keyword>
<evidence type="ECO:0000256" key="15">
    <source>
        <dbReference type="PROSITE-ProRule" id="PRU00288"/>
    </source>
</evidence>
<evidence type="ECO:0000256" key="7">
    <source>
        <dbReference type="ARBA" id="ARBA00022723"/>
    </source>
</evidence>
<keyword evidence="8" id="KW-0677">Repeat</keyword>
<dbReference type="InterPro" id="IPR036028">
    <property type="entry name" value="SH3-like_dom_sf"/>
</dbReference>
<feature type="coiled-coil region" evidence="16">
    <location>
        <begin position="244"/>
        <end position="271"/>
    </location>
</feature>
<dbReference type="CTD" id="35783"/>
<keyword evidence="3 14" id="KW-0728">SH3 domain</keyword>
<comment type="subcellular location">
    <subcellularLocation>
        <location evidence="2">Cytoplasm</location>
    </subcellularLocation>
    <subcellularLocation>
        <location evidence="1">Target cell membrane</location>
    </subcellularLocation>
</comment>
<sequence length="957" mass="106034">MQLSVDEFVAETLDDYNSPTTSQFVNRINDCRQTVANLEESLDFDRDGLSKLKKAIKAVYNSGTTHVDNDLYLSKALEKLGSHAMSREGEPEIGAAFIKFSIVAREVSSLMKTLMQNLHNIIMFPVDNLLKGDLRGVKGDLKRPVDKAFADYDRKVTKIEKEKKAIAKEAGMIRTEITGADLAEEMEKERRCFQLQMCEYLLRVNEVKTRKGVELLQHLVEFYHAQNSFFQDGIKTIGHFQQYVNELSQKLQTMKAKQDDERKKLLELKNTLKNCTPSQLSLDASLNSHGSGGTLGGAATGQDSNSNNTTQSGYSLHQLQGNQHYGTTKSGYLSKKSDGKMRRVWQKRRCEIVDGYLCIYHSDETKPPTKLNLLTCQLKLPNDERRCFDLVSYNRTYHFQAEDDADLEAWKAVLLNCKEGALRKAFSDSAGGAELREQLIRQVQSLPGNDRCVDCSSNKDVTWLSINFGIITCIECSGVHRELGVHISRIQSLTLDNLGTSQLLLARVMGNNAFNEIMEATLGNVNRPTQASNMEERSEYIRAKYMDKKFVLRTCSTMLDILQDTEQAIQTRSIYQLLQTCVEGADYTLPLPGYQSTGDTALHVAVRQVRRKSSVRLRGLKGVKSVVLPGYEDGTSLHLVDFLVQNGNCIDVTNKDGCTPLHTAVLHRQTECIKLLLKSGAKLTGRNSEGKTPADIAKEKGYEKCLELIDHAAENKKSLFENVNLDFGSLQPPTHADDGSTDFSDDDYAEEKLSDWRARGSRPASVISTDLMRAESPMSRKKAPPTGGITPGSVKKRTAPNPPLQLYSTPNHNRTPSDPMFTPGQLPSSTPASSTTSASSSIQGSVPHKRNLSMDVGGSGGPSLLDEITSTLGRSSVQRPKCPPPPKPPVNGAKPESAVTYKRCRALYNCSADADDELSFKEGDIILITKEKPKIKIGWKACSNPGMESGLCSLFRL</sequence>
<feature type="compositionally biased region" description="Polar residues" evidence="17">
    <location>
        <begin position="806"/>
        <end position="816"/>
    </location>
</feature>
<dbReference type="Proteomes" id="UP000694867">
    <property type="component" value="Unplaced"/>
</dbReference>
<feature type="domain" description="Arf-GAP" evidence="20">
    <location>
        <begin position="437"/>
        <end position="558"/>
    </location>
</feature>
<dbReference type="Gene3D" id="1.20.1270.60">
    <property type="entry name" value="Arfaptin homology (AH) domain/BAR domain"/>
    <property type="match status" value="1"/>
</dbReference>
<feature type="domain" description="SH3" evidence="18">
    <location>
        <begin position="899"/>
        <end position="957"/>
    </location>
</feature>
<dbReference type="InterPro" id="IPR038508">
    <property type="entry name" value="ArfGAP_dom_sf"/>
</dbReference>
<keyword evidence="16" id="KW-0175">Coiled coil</keyword>
<evidence type="ECO:0000256" key="8">
    <source>
        <dbReference type="ARBA" id="ARBA00022737"/>
    </source>
</evidence>
<dbReference type="GO" id="GO:0005096">
    <property type="term" value="F:GTPase activator activity"/>
    <property type="evidence" value="ECO:0007669"/>
    <property type="project" value="InterPro"/>
</dbReference>
<dbReference type="Pfam" id="PF16746">
    <property type="entry name" value="BAR_3"/>
    <property type="match status" value="1"/>
</dbReference>
<keyword evidence="4" id="KW-0268">Exocytosis</keyword>
<dbReference type="PROSITE" id="PS50297">
    <property type="entry name" value="ANK_REP_REGION"/>
    <property type="match status" value="1"/>
</dbReference>
<evidence type="ECO:0000256" key="12">
    <source>
        <dbReference type="ARBA" id="ARBA00023298"/>
    </source>
</evidence>
<evidence type="ECO:0000259" key="19">
    <source>
        <dbReference type="PROSITE" id="PS50003"/>
    </source>
</evidence>
<dbReference type="Gene3D" id="2.30.30.40">
    <property type="entry name" value="SH3 Domains"/>
    <property type="match status" value="1"/>
</dbReference>
<dbReference type="Gene3D" id="2.30.29.30">
    <property type="entry name" value="Pleckstrin-homology domain (PH domain)/Phosphotyrosine-binding domain (PTB)"/>
    <property type="match status" value="1"/>
</dbReference>
<dbReference type="GeneID" id="100897225"/>
<dbReference type="KEGG" id="goe:100897225"/>
<dbReference type="PANTHER" id="PTHR45854:SF3">
    <property type="entry name" value="ARFGAP WITH SH3 DOMAIN, ANK REPEAT AND PH DOMAIN-CONTAINING PROTEIN"/>
    <property type="match status" value="1"/>
</dbReference>
<dbReference type="InterPro" id="IPR043593">
    <property type="entry name" value="ASAP"/>
</dbReference>
<keyword evidence="10" id="KW-0638">Presynaptic neurotoxin</keyword>
<dbReference type="CDD" id="cd07604">
    <property type="entry name" value="BAR_ASAPs"/>
    <property type="match status" value="1"/>
</dbReference>